<proteinExistence type="predicted"/>
<keyword evidence="3" id="KW-1185">Reference proteome</keyword>
<feature type="region of interest" description="Disordered" evidence="1">
    <location>
        <begin position="55"/>
        <end position="101"/>
    </location>
</feature>
<evidence type="ECO:0000313" key="3">
    <source>
        <dbReference type="Proteomes" id="UP000037136"/>
    </source>
</evidence>
<name>A0A2A9PL53_OPHUN</name>
<reference evidence="2 3" key="1">
    <citation type="journal article" date="2015" name="BMC Genomics">
        <title>Gene expression during zombie ant biting behavior reflects the complexity underlying fungal parasitic behavioral manipulation.</title>
        <authorList>
            <person name="de Bekker C."/>
            <person name="Ohm R.A."/>
            <person name="Loreto R.G."/>
            <person name="Sebastian A."/>
            <person name="Albert I."/>
            <person name="Merrow M."/>
            <person name="Brachmann A."/>
            <person name="Hughes D.P."/>
        </authorList>
    </citation>
    <scope>NUCLEOTIDE SEQUENCE [LARGE SCALE GENOMIC DNA]</scope>
    <source>
        <strain evidence="2 3">SC16a</strain>
    </source>
</reference>
<comment type="caution">
    <text evidence="2">The sequence shown here is derived from an EMBL/GenBank/DDBJ whole genome shotgun (WGS) entry which is preliminary data.</text>
</comment>
<evidence type="ECO:0000313" key="2">
    <source>
        <dbReference type="EMBL" id="PFH61623.1"/>
    </source>
</evidence>
<organism evidence="2 3">
    <name type="scientific">Ophiocordyceps unilateralis</name>
    <name type="common">Zombie-ant fungus</name>
    <name type="synonym">Torrubia unilateralis</name>
    <dbReference type="NCBI Taxonomy" id="268505"/>
    <lineage>
        <taxon>Eukaryota</taxon>
        <taxon>Fungi</taxon>
        <taxon>Dikarya</taxon>
        <taxon>Ascomycota</taxon>
        <taxon>Pezizomycotina</taxon>
        <taxon>Sordariomycetes</taxon>
        <taxon>Hypocreomycetidae</taxon>
        <taxon>Hypocreales</taxon>
        <taxon>Ophiocordycipitaceae</taxon>
        <taxon>Ophiocordyceps</taxon>
    </lineage>
</organism>
<accession>A0A2A9PL53</accession>
<evidence type="ECO:0000256" key="1">
    <source>
        <dbReference type="SAM" id="MobiDB-lite"/>
    </source>
</evidence>
<gene>
    <name evidence="2" type="ORF">XA68_16798</name>
</gene>
<reference evidence="2 3" key="2">
    <citation type="journal article" date="2017" name="Sci. Rep.">
        <title>Ant-infecting Ophiocordyceps genomes reveal a high diversity of potential behavioral manipulation genes and a possible major role for enterotoxins.</title>
        <authorList>
            <person name="de Bekker C."/>
            <person name="Ohm R.A."/>
            <person name="Evans H.C."/>
            <person name="Brachmann A."/>
            <person name="Hughes D.P."/>
        </authorList>
    </citation>
    <scope>NUCLEOTIDE SEQUENCE [LARGE SCALE GENOMIC DNA]</scope>
    <source>
        <strain evidence="2 3">SC16a</strain>
    </source>
</reference>
<dbReference type="EMBL" id="LAZP02000062">
    <property type="protein sequence ID" value="PFH61623.1"/>
    <property type="molecule type" value="Genomic_DNA"/>
</dbReference>
<protein>
    <submittedName>
        <fullName evidence="2">Uncharacterized protein</fullName>
    </submittedName>
</protein>
<feature type="compositionally biased region" description="Basic and acidic residues" evidence="1">
    <location>
        <begin position="62"/>
        <end position="92"/>
    </location>
</feature>
<dbReference type="Proteomes" id="UP000037136">
    <property type="component" value="Unassembled WGS sequence"/>
</dbReference>
<dbReference type="AlphaFoldDB" id="A0A2A9PL53"/>
<sequence>MSLVYSYARRRRAARRPVHDANRLLIPQLERLEPDEPERLVGDVRVALERSGNIGQRRQVATRRDAPPERHYGRHTELQQRHHGPHDAEAHARVAPHQRVAPHHAWRVTALVGREEDSNVEKLDERALQAHKIRGADVGAPTEARVHAIAHGPELEMALQHGDAPLDVGQDGAIWGKGGLGAVAADGDDVGNR</sequence>